<dbReference type="EMBL" id="LPWG01000010">
    <property type="protein sequence ID" value="ODS00135.1"/>
    <property type="molecule type" value="Genomic_DNA"/>
</dbReference>
<reference evidence="2 3" key="1">
    <citation type="journal article" date="2016" name="Environ. Microbiol.">
        <title>New Methyloceanibacter diversity from North Sea sediments includes methanotroph containing solely the soluble methane monooxygenase.</title>
        <authorList>
            <person name="Vekeman B."/>
            <person name="Kerckhof F.M."/>
            <person name="Cremers G."/>
            <person name="de Vos P."/>
            <person name="Vandamme P."/>
            <person name="Boon N."/>
            <person name="Op den Camp H.J."/>
            <person name="Heylen K."/>
        </authorList>
    </citation>
    <scope>NUCLEOTIDE SEQUENCE [LARGE SCALE GENOMIC DNA]</scope>
    <source>
        <strain evidence="2 3">R-67174</strain>
    </source>
</reference>
<protein>
    <submittedName>
        <fullName evidence="2">Uncharacterized protein</fullName>
    </submittedName>
</protein>
<dbReference type="Proteomes" id="UP000094501">
    <property type="component" value="Unassembled WGS sequence"/>
</dbReference>
<dbReference type="STRING" id="1774968.AUC68_03215"/>
<evidence type="ECO:0000313" key="2">
    <source>
        <dbReference type="EMBL" id="ODS00135.1"/>
    </source>
</evidence>
<dbReference type="OrthoDB" id="6555107at2"/>
<feature type="signal peptide" evidence="1">
    <location>
        <begin position="1"/>
        <end position="25"/>
    </location>
</feature>
<proteinExistence type="predicted"/>
<name>A0A1E3W2V0_9HYPH</name>
<dbReference type="RefSeq" id="WP_069436948.1">
    <property type="nucleotide sequence ID" value="NZ_LPWG01000010.1"/>
</dbReference>
<organism evidence="2 3">
    <name type="scientific">Methyloceanibacter methanicus</name>
    <dbReference type="NCBI Taxonomy" id="1774968"/>
    <lineage>
        <taxon>Bacteria</taxon>
        <taxon>Pseudomonadati</taxon>
        <taxon>Pseudomonadota</taxon>
        <taxon>Alphaproteobacteria</taxon>
        <taxon>Hyphomicrobiales</taxon>
        <taxon>Hyphomicrobiaceae</taxon>
        <taxon>Methyloceanibacter</taxon>
    </lineage>
</organism>
<sequence>MWRRVGLGLVGGLLFGGLSPLAAHAEETEPAPSGWTVTGGMYGWFPWVEGTTTAIGKDFNIYATPIDLIEHFDAPPAMVNFEARHGKVSFWGDVLYSKFAFGDDFAAEATPIPFLRIGASGQSTTDYSLGVYQFGGFYQVAEIGGKRGDTTLEVGAGARFIQQDFEVKAKIDANAQIRLRRLVNDIERRIQLIENREQRVAALEEFNTLREDLIDNRIIRAGKRNVRRDDRLRKGIKRSQSRVSSLTKQEATLSAQLAQAQAAGRTRVAAALQKELDVVEARSKANAARIRMLRKQLLRTDTRYGRQIARLSGRLQRVENRGQALAALASLERLQVALLQNALNLSGNDYRGQFAIVGTGNMDWVDPTIALRLQHDFGNGHSITAVGDFGGFNIDDGLSTQMVLTYDIDGTFCGFETTTSVGYKALWLSYEEQTPRGEVGMSAWLHGPIVEIALRW</sequence>
<accession>A0A1E3W2V0</accession>
<keyword evidence="1" id="KW-0732">Signal</keyword>
<dbReference type="AlphaFoldDB" id="A0A1E3W2V0"/>
<feature type="chain" id="PRO_5009138895" evidence="1">
    <location>
        <begin position="26"/>
        <end position="456"/>
    </location>
</feature>
<comment type="caution">
    <text evidence="2">The sequence shown here is derived from an EMBL/GenBank/DDBJ whole genome shotgun (WGS) entry which is preliminary data.</text>
</comment>
<gene>
    <name evidence="2" type="ORF">AUC68_03215</name>
</gene>
<evidence type="ECO:0000313" key="3">
    <source>
        <dbReference type="Proteomes" id="UP000094501"/>
    </source>
</evidence>
<evidence type="ECO:0000256" key="1">
    <source>
        <dbReference type="SAM" id="SignalP"/>
    </source>
</evidence>
<keyword evidence="3" id="KW-1185">Reference proteome</keyword>